<reference evidence="2 3" key="1">
    <citation type="journal article" date="2017" name="ISME J.">
        <title>Energy and carbon metabolisms in a deep terrestrial subsurface fluid microbial community.</title>
        <authorList>
            <person name="Momper L."/>
            <person name="Jungbluth S.P."/>
            <person name="Lee M.D."/>
            <person name="Amend J.P."/>
        </authorList>
    </citation>
    <scope>NUCLEOTIDE SEQUENCE [LARGE SCALE GENOMIC DNA]</scope>
    <source>
        <strain evidence="2">SURF_26</strain>
    </source>
</reference>
<dbReference type="InterPro" id="IPR052182">
    <property type="entry name" value="Glycogen/Maltodextrin_Phosph"/>
</dbReference>
<comment type="caution">
    <text evidence="2">The sequence shown here is derived from an EMBL/GenBank/DDBJ whole genome shotgun (WGS) entry which is preliminary data.</text>
</comment>
<evidence type="ECO:0008006" key="4">
    <source>
        <dbReference type="Google" id="ProtNLM"/>
    </source>
</evidence>
<accession>A0A3A4R163</accession>
<evidence type="ECO:0000313" key="3">
    <source>
        <dbReference type="Proteomes" id="UP000266426"/>
    </source>
</evidence>
<dbReference type="PANTHER" id="PTHR42655:SF1">
    <property type="entry name" value="GLYCOGEN PHOSPHORYLASE"/>
    <property type="match status" value="1"/>
</dbReference>
<dbReference type="SUPFAM" id="SSF53756">
    <property type="entry name" value="UDP-Glycosyltransferase/glycogen phosphorylase"/>
    <property type="match status" value="1"/>
</dbReference>
<dbReference type="AlphaFoldDB" id="A0A3A4R163"/>
<dbReference type="GO" id="GO:0005975">
    <property type="term" value="P:carbohydrate metabolic process"/>
    <property type="evidence" value="ECO:0007669"/>
    <property type="project" value="InterPro"/>
</dbReference>
<evidence type="ECO:0000256" key="1">
    <source>
        <dbReference type="ARBA" id="ARBA00006047"/>
    </source>
</evidence>
<proteinExistence type="inferred from homology"/>
<dbReference type="Pfam" id="PF00343">
    <property type="entry name" value="Phosphorylase"/>
    <property type="match status" value="1"/>
</dbReference>
<organism evidence="2 3">
    <name type="scientific">Candidatus Auribacter fodinae</name>
    <dbReference type="NCBI Taxonomy" id="2093366"/>
    <lineage>
        <taxon>Bacteria</taxon>
        <taxon>Pseudomonadati</taxon>
        <taxon>Candidatus Auribacterota</taxon>
        <taxon>Candidatus Auribacteria</taxon>
        <taxon>Candidatus Auribacterales</taxon>
        <taxon>Candidatus Auribacteraceae</taxon>
        <taxon>Candidatus Auribacter</taxon>
    </lineage>
</organism>
<name>A0A3A4R163_9BACT</name>
<sequence length="1115" mass="127170">MKDDCKGSEKGFNMERKVDTSDISRVNNSINLVNNILYQLNDFPVSDMFGKSFYNLLHTMKTLKFEACGTILDFFKNSTPLSPQLIDDYIDCKLTERDRDRILELIFYAAPSPYMEIDYLRKLHDNGYMEITETALKDFETVISSLRQLDLKRRKELCEQVQKHMENEWTVEPVPVQRHYKTVNGVIKKLDGKSIVYFSPEMKLIGGPRSIFSGGLGVLAGEYVEGLADTGIETYGVTLLYKKTIFQRISPYNVSTTEEIAVDYSKLPVYDTGIIVEENVIGIPVRARVWEIRAGAARIFALEDLTSDITEMLYGGDKETHLLREQQNQLMGRGGIKALEALLEKGIINKRPGIVHLNEANCYCALDEIQRKQMFPEKLDTKGIWKNVGIAFTTHTPVPAGLPKIYSQAFGTDNLLHLSWLLNMDPVTLMLYYVQYLGGKSWNQLDQSIRERLIQDLKKEDYEDFIVLFQTIAGSNIILNLTEGTAQLADGSTSVSLRHEQVTNAEIIRNSKNSPSRHNNGMHATTGVTNGVNVRDWQPPAFQDIDLAAIPTETLLAVKKTEKKEYIDMVNKRTGSRLSPEHLTISIMRRINTYKRTDLIIKEIDILNAELGDQEINIIFAGIPHMKDEPAQEIFKRILQAVNWKHPNIHVAFICQYDITIAKYAVRGSDIWLMQPIEKKEASSTSHQKALAAATLVISTYDGAMIENVVDIDINPKRANGVFITPFIMHRTVMKNDNRLRFINAYTEGGNGSDGYFSRPVISLDNSQAFTPVAVMEKRDRYIIVDEINDDMTPENLSKLCKNPPQHLKNSPLMQSLENSFEKNGVISDVKFHDLLYDILDPFSTTDLHHLYDYNPIPWCRLLYRKLGYLAKVYTGVTHGLPRFGAQWVQMMRNALLRTYEVDIHRMAVEYIRDIYDHITKTTRTSILDSYPKDLLPLAIQWREKFFSAKEHEYERNLASRLIRGYLDDQIGTLIEKVQASVKESGKKEGTQQSITVDAEIKMGWVVQPDDFDVELYYGNGKPVKMSLVKETCALNRHCTYSATIKLDKADDLPLDIVIQPKNQRIKSLINNAKQHQPLPGLDDVPGYEIEQLSTLINKVDDQGRRWFSEHASLS</sequence>
<evidence type="ECO:0000313" key="2">
    <source>
        <dbReference type="EMBL" id="RJP59824.1"/>
    </source>
</evidence>
<gene>
    <name evidence="2" type="ORF">C4541_05420</name>
</gene>
<dbReference type="InterPro" id="IPR000811">
    <property type="entry name" value="Glyco_trans_35"/>
</dbReference>
<comment type="similarity">
    <text evidence="1">Belongs to the glycogen phosphorylase family.</text>
</comment>
<dbReference type="Gene3D" id="3.40.50.2000">
    <property type="entry name" value="Glycogen Phosphorylase B"/>
    <property type="match status" value="2"/>
</dbReference>
<protein>
    <recommendedName>
        <fullName evidence="4">Alpha-glucan family phosphorylase</fullName>
    </recommendedName>
</protein>
<dbReference type="PANTHER" id="PTHR42655">
    <property type="entry name" value="GLYCOGEN PHOSPHORYLASE"/>
    <property type="match status" value="1"/>
</dbReference>
<dbReference type="EMBL" id="QZJZ01000041">
    <property type="protein sequence ID" value="RJP59824.1"/>
    <property type="molecule type" value="Genomic_DNA"/>
</dbReference>
<dbReference type="GO" id="GO:0008184">
    <property type="term" value="F:glycogen phosphorylase activity"/>
    <property type="evidence" value="ECO:0007669"/>
    <property type="project" value="InterPro"/>
</dbReference>
<dbReference type="Proteomes" id="UP000266426">
    <property type="component" value="Unassembled WGS sequence"/>
</dbReference>